<dbReference type="AlphaFoldDB" id="A0A0A8YSI6"/>
<name>A0A0A8YSI6_ARUDO</name>
<sequence length="51" mass="5889">MKTNSQKQWSNVPNPKGSNNFSLRGFTKVLKLLVHAKRMICARILWENSIC</sequence>
<reference evidence="1" key="1">
    <citation type="submission" date="2014-09" db="EMBL/GenBank/DDBJ databases">
        <authorList>
            <person name="Magalhaes I.L.F."/>
            <person name="Oliveira U."/>
            <person name="Santos F.R."/>
            <person name="Vidigal T.H.D.A."/>
            <person name="Brescovit A.D."/>
            <person name="Santos A.J."/>
        </authorList>
    </citation>
    <scope>NUCLEOTIDE SEQUENCE</scope>
    <source>
        <tissue evidence="1">Shoot tissue taken approximately 20 cm above the soil surface</tissue>
    </source>
</reference>
<reference evidence="1" key="2">
    <citation type="journal article" date="2015" name="Data Brief">
        <title>Shoot transcriptome of the giant reed, Arundo donax.</title>
        <authorList>
            <person name="Barrero R.A."/>
            <person name="Guerrero F.D."/>
            <person name="Moolhuijzen P."/>
            <person name="Goolsby J.A."/>
            <person name="Tidwell J."/>
            <person name="Bellgard S.E."/>
            <person name="Bellgard M.I."/>
        </authorList>
    </citation>
    <scope>NUCLEOTIDE SEQUENCE</scope>
    <source>
        <tissue evidence="1">Shoot tissue taken approximately 20 cm above the soil surface</tissue>
    </source>
</reference>
<dbReference type="EMBL" id="GBRH01267926">
    <property type="protein sequence ID" value="JAD29969.1"/>
    <property type="molecule type" value="Transcribed_RNA"/>
</dbReference>
<organism evidence="1">
    <name type="scientific">Arundo donax</name>
    <name type="common">Giant reed</name>
    <name type="synonym">Donax arundinaceus</name>
    <dbReference type="NCBI Taxonomy" id="35708"/>
    <lineage>
        <taxon>Eukaryota</taxon>
        <taxon>Viridiplantae</taxon>
        <taxon>Streptophyta</taxon>
        <taxon>Embryophyta</taxon>
        <taxon>Tracheophyta</taxon>
        <taxon>Spermatophyta</taxon>
        <taxon>Magnoliopsida</taxon>
        <taxon>Liliopsida</taxon>
        <taxon>Poales</taxon>
        <taxon>Poaceae</taxon>
        <taxon>PACMAD clade</taxon>
        <taxon>Arundinoideae</taxon>
        <taxon>Arundineae</taxon>
        <taxon>Arundo</taxon>
    </lineage>
</organism>
<protein>
    <submittedName>
        <fullName evidence="1">Uncharacterized protein</fullName>
    </submittedName>
</protein>
<accession>A0A0A8YSI6</accession>
<evidence type="ECO:0000313" key="1">
    <source>
        <dbReference type="EMBL" id="JAD29969.1"/>
    </source>
</evidence>
<proteinExistence type="predicted"/>